<keyword evidence="4" id="KW-1185">Reference proteome</keyword>
<dbReference type="Gene3D" id="3.40.190.10">
    <property type="entry name" value="Periplasmic binding protein-like II"/>
    <property type="match status" value="1"/>
</dbReference>
<dbReference type="GO" id="GO:1904680">
    <property type="term" value="F:peptide transmembrane transporter activity"/>
    <property type="evidence" value="ECO:0007669"/>
    <property type="project" value="TreeGrafter"/>
</dbReference>
<dbReference type="GO" id="GO:0015833">
    <property type="term" value="P:peptide transport"/>
    <property type="evidence" value="ECO:0007669"/>
    <property type="project" value="TreeGrafter"/>
</dbReference>
<dbReference type="Proteomes" id="UP000552644">
    <property type="component" value="Unassembled WGS sequence"/>
</dbReference>
<feature type="domain" description="Solute-binding protein family 5" evidence="2">
    <location>
        <begin position="93"/>
        <end position="426"/>
    </location>
</feature>
<dbReference type="InterPro" id="IPR039424">
    <property type="entry name" value="SBP_5"/>
</dbReference>
<dbReference type="PROSITE" id="PS51257">
    <property type="entry name" value="PROKAR_LIPOPROTEIN"/>
    <property type="match status" value="1"/>
</dbReference>
<dbReference type="PANTHER" id="PTHR30290:SF83">
    <property type="entry name" value="ABC TRANSPORTER SUBSTRATE-BINDING PROTEIN"/>
    <property type="match status" value="1"/>
</dbReference>
<reference evidence="3 4" key="1">
    <citation type="submission" date="2020-08" db="EMBL/GenBank/DDBJ databases">
        <title>Genomic Encyclopedia of Type Strains, Phase III (KMG-III): the genomes of soil and plant-associated and newly described type strains.</title>
        <authorList>
            <person name="Whitman W."/>
        </authorList>
    </citation>
    <scope>NUCLEOTIDE SEQUENCE [LARGE SCALE GENOMIC DNA]</scope>
    <source>
        <strain evidence="3 4">CECT 8840</strain>
    </source>
</reference>
<evidence type="ECO:0000313" key="4">
    <source>
        <dbReference type="Proteomes" id="UP000552644"/>
    </source>
</evidence>
<evidence type="ECO:0000259" key="2">
    <source>
        <dbReference type="Pfam" id="PF00496"/>
    </source>
</evidence>
<protein>
    <submittedName>
        <fullName evidence="3">Peptide/nickel transport system substrate-binding protein</fullName>
    </submittedName>
</protein>
<proteinExistence type="predicted"/>
<dbReference type="InterPro" id="IPR000914">
    <property type="entry name" value="SBP_5_dom"/>
</dbReference>
<dbReference type="GO" id="GO:0042597">
    <property type="term" value="C:periplasmic space"/>
    <property type="evidence" value="ECO:0007669"/>
    <property type="project" value="UniProtKB-ARBA"/>
</dbReference>
<sequence>MRLRVTALAGLLTLTLATVAACSAAKGGASPASSQTPGTGGTLVVGMTSTDLPNADTVLNGQGFEGKRFVGFQLYEGLTRYDLSKPEGVAPLTGALATSWTHSDDARTWTFELRQGVKFHDGTPFDADAVIANYDRYTKKGDPHATAALQAAAGEYAGSFASYRKIDDHHVEIVTKTPNGHLPDDVAHLYIASPTAFGKETPVGTGPFRFGSLVPGQRLELLPYKEHWRGAPKLDKLVLRPIPDPAARLAALRSGEVNWIEYPTPDDVTALKDGGFQVPTNGYDHLWYWILDTTKKPWSDVRVRRAANYAIDRESLARDLLRGTADPAYQAAPRATAAYDPAGDVYSHDPAKAKALLAEAGVPDGFETTVVVPTAGSGNLLPVPIAESLQRDLAQVGIKVTIKTIEWGTLLGQEASGKVPFGADAIAQSTTLFQSEALLPLFLGTDSPFWTGHYSNRKVDELLAKAAASPEQATRSASYREALGLVTQDAPWLFVVNDRNPRALSPQVKGLVQPQSWFLDLTTVTVTK</sequence>
<dbReference type="PANTHER" id="PTHR30290">
    <property type="entry name" value="PERIPLASMIC BINDING COMPONENT OF ABC TRANSPORTER"/>
    <property type="match status" value="1"/>
</dbReference>
<feature type="signal peptide" evidence="1">
    <location>
        <begin position="1"/>
        <end position="20"/>
    </location>
</feature>
<dbReference type="AlphaFoldDB" id="A0A7W7VRS7"/>
<name>A0A7W7VRS7_9ACTN</name>
<organism evidence="3 4">
    <name type="scientific">Streptosporangium saharense</name>
    <dbReference type="NCBI Taxonomy" id="1706840"/>
    <lineage>
        <taxon>Bacteria</taxon>
        <taxon>Bacillati</taxon>
        <taxon>Actinomycetota</taxon>
        <taxon>Actinomycetes</taxon>
        <taxon>Streptosporangiales</taxon>
        <taxon>Streptosporangiaceae</taxon>
        <taxon>Streptosporangium</taxon>
    </lineage>
</organism>
<keyword evidence="1" id="KW-0732">Signal</keyword>
<dbReference type="SUPFAM" id="SSF53850">
    <property type="entry name" value="Periplasmic binding protein-like II"/>
    <property type="match status" value="1"/>
</dbReference>
<dbReference type="Pfam" id="PF00496">
    <property type="entry name" value="SBP_bac_5"/>
    <property type="match status" value="1"/>
</dbReference>
<dbReference type="PIRSF" id="PIRSF002741">
    <property type="entry name" value="MppA"/>
    <property type="match status" value="1"/>
</dbReference>
<gene>
    <name evidence="3" type="ORF">FHS44_007595</name>
</gene>
<dbReference type="Gene3D" id="3.10.105.10">
    <property type="entry name" value="Dipeptide-binding Protein, Domain 3"/>
    <property type="match status" value="1"/>
</dbReference>
<dbReference type="Gene3D" id="3.90.76.10">
    <property type="entry name" value="Dipeptide-binding Protein, Domain 1"/>
    <property type="match status" value="1"/>
</dbReference>
<accession>A0A7W7VRS7</accession>
<comment type="caution">
    <text evidence="3">The sequence shown here is derived from an EMBL/GenBank/DDBJ whole genome shotgun (WGS) entry which is preliminary data.</text>
</comment>
<dbReference type="GO" id="GO:0043190">
    <property type="term" value="C:ATP-binding cassette (ABC) transporter complex"/>
    <property type="evidence" value="ECO:0007669"/>
    <property type="project" value="InterPro"/>
</dbReference>
<dbReference type="EMBL" id="JACHJP010000013">
    <property type="protein sequence ID" value="MBB4920446.1"/>
    <property type="molecule type" value="Genomic_DNA"/>
</dbReference>
<evidence type="ECO:0000313" key="3">
    <source>
        <dbReference type="EMBL" id="MBB4920446.1"/>
    </source>
</evidence>
<evidence type="ECO:0000256" key="1">
    <source>
        <dbReference type="SAM" id="SignalP"/>
    </source>
</evidence>
<feature type="chain" id="PRO_5038380359" evidence="1">
    <location>
        <begin position="21"/>
        <end position="528"/>
    </location>
</feature>
<dbReference type="RefSeq" id="WP_221461754.1">
    <property type="nucleotide sequence ID" value="NZ_JACHJP010000013.1"/>
</dbReference>
<dbReference type="InterPro" id="IPR030678">
    <property type="entry name" value="Peptide/Ni-bd"/>
</dbReference>